<accession>A0A1Z4LU81</accession>
<feature type="domain" description="Tyrosinase copper-binding" evidence="4">
    <location>
        <begin position="145"/>
        <end position="163"/>
    </location>
</feature>
<dbReference type="InterPro" id="IPR002227">
    <property type="entry name" value="Tyrosinase_Cu-bd"/>
</dbReference>
<dbReference type="PROSITE" id="PS00498">
    <property type="entry name" value="TYROSINASE_2"/>
    <property type="match status" value="1"/>
</dbReference>
<feature type="domain" description="Tyrosinase copper-binding" evidence="5">
    <location>
        <begin position="341"/>
        <end position="352"/>
    </location>
</feature>
<comment type="similarity">
    <text evidence="1">Belongs to the tyrosinase family.</text>
</comment>
<evidence type="ECO:0000259" key="5">
    <source>
        <dbReference type="PROSITE" id="PS00498"/>
    </source>
</evidence>
<dbReference type="OrthoDB" id="2874181at2"/>
<reference evidence="6 7" key="1">
    <citation type="submission" date="2017-06" db="EMBL/GenBank/DDBJ databases">
        <title>Genome sequencing of cyanobaciteial culture collection at National Institute for Environmental Studies (NIES).</title>
        <authorList>
            <person name="Hirose Y."/>
            <person name="Shimura Y."/>
            <person name="Fujisawa T."/>
            <person name="Nakamura Y."/>
            <person name="Kawachi M."/>
        </authorList>
    </citation>
    <scope>NUCLEOTIDE SEQUENCE [LARGE SCALE GENOMIC DNA]</scope>
    <source>
        <strain evidence="6 7">NIES-267</strain>
    </source>
</reference>
<dbReference type="AlphaFoldDB" id="A0A1Z4LU81"/>
<protein>
    <submittedName>
        <fullName evidence="6">Tyrosinase</fullName>
    </submittedName>
</protein>
<dbReference type="InterPro" id="IPR050316">
    <property type="entry name" value="Tyrosinase/Hemocyanin"/>
</dbReference>
<dbReference type="InterPro" id="IPR008922">
    <property type="entry name" value="Di-copper_centre_dom_sf"/>
</dbReference>
<dbReference type="SUPFAM" id="SSF48056">
    <property type="entry name" value="Di-copper centre-containing domain"/>
    <property type="match status" value="1"/>
</dbReference>
<evidence type="ECO:0000256" key="3">
    <source>
        <dbReference type="ARBA" id="ARBA00023008"/>
    </source>
</evidence>
<dbReference type="PANTHER" id="PTHR11474:SF126">
    <property type="entry name" value="TYROSINASE-LIKE PROTEIN TYR-1-RELATED"/>
    <property type="match status" value="1"/>
</dbReference>
<dbReference type="EMBL" id="AP018227">
    <property type="protein sequence ID" value="BAY84816.1"/>
    <property type="molecule type" value="Genomic_DNA"/>
</dbReference>
<evidence type="ECO:0000259" key="4">
    <source>
        <dbReference type="PROSITE" id="PS00497"/>
    </source>
</evidence>
<dbReference type="Gene3D" id="1.10.1280.10">
    <property type="entry name" value="Di-copper center containing domain from catechol oxidase"/>
    <property type="match status" value="1"/>
</dbReference>
<organism evidence="6 7">
    <name type="scientific">Calothrix parasitica NIES-267</name>
    <dbReference type="NCBI Taxonomy" id="1973488"/>
    <lineage>
        <taxon>Bacteria</taxon>
        <taxon>Bacillati</taxon>
        <taxon>Cyanobacteriota</taxon>
        <taxon>Cyanophyceae</taxon>
        <taxon>Nostocales</taxon>
        <taxon>Calotrichaceae</taxon>
        <taxon>Calothrix</taxon>
    </lineage>
</organism>
<dbReference type="Proteomes" id="UP000218418">
    <property type="component" value="Chromosome"/>
</dbReference>
<name>A0A1Z4LU81_9CYAN</name>
<evidence type="ECO:0000256" key="2">
    <source>
        <dbReference type="ARBA" id="ARBA00022723"/>
    </source>
</evidence>
<dbReference type="GO" id="GO:0016491">
    <property type="term" value="F:oxidoreductase activity"/>
    <property type="evidence" value="ECO:0007669"/>
    <property type="project" value="InterPro"/>
</dbReference>
<keyword evidence="2" id="KW-0479">Metal-binding</keyword>
<evidence type="ECO:0000313" key="7">
    <source>
        <dbReference type="Proteomes" id="UP000218418"/>
    </source>
</evidence>
<keyword evidence="7" id="KW-1185">Reference proteome</keyword>
<dbReference type="PANTHER" id="PTHR11474">
    <property type="entry name" value="TYROSINASE FAMILY MEMBER"/>
    <property type="match status" value="1"/>
</dbReference>
<evidence type="ECO:0000256" key="1">
    <source>
        <dbReference type="ARBA" id="ARBA00009928"/>
    </source>
</evidence>
<sequence length="448" mass="50124">MKTPNKFSKFSLLAFVFLLLITATAIVFSSQWINHSNNTKTISQPGTMRNGVSYEMTPMPKASLPAPVYPQAKSDANLPVRKSIVDLTSQEKAAFINALKKVKNTIPEGSKLSLFDKLVLQHVMVAGFEKPFKSSGPAAGYNPAHPGHPAFLPWHRQLLDDLENALQKIDPSVTIPYWDWTDPKALDVMLSEDFMGGNGEGVEIEIPGVGTFKGGPVKSGPFADDWTVNEDIHIEPINFTSLGPKIIRFLRMPPFDKYPMPKEVIDRMMNLNDYEIFSLVLEGGGTGLDENSKIIEDWAVHVVSHAMIGGVVLKDYNKTALPTNQARNLGTMMSILSSPYDPTFWLTHSNVDRLWAEWQDNGHTGEKFYPTKRMDYGYNLKDPIWPWDGGKSTPGNLNDTDLVAMLPKTNRIITAEDLLDFRKLGYTYDTTRLRSEKAMLKPKSKSKT</sequence>
<dbReference type="PRINTS" id="PR00092">
    <property type="entry name" value="TYROSINASE"/>
</dbReference>
<gene>
    <name evidence="6" type="ORF">NIES267_43130</name>
</gene>
<evidence type="ECO:0000313" key="6">
    <source>
        <dbReference type="EMBL" id="BAY84816.1"/>
    </source>
</evidence>
<proteinExistence type="inferred from homology"/>
<dbReference type="Pfam" id="PF00264">
    <property type="entry name" value="Tyrosinase"/>
    <property type="match status" value="1"/>
</dbReference>
<dbReference type="GO" id="GO:0046872">
    <property type="term" value="F:metal ion binding"/>
    <property type="evidence" value="ECO:0007669"/>
    <property type="project" value="UniProtKB-KW"/>
</dbReference>
<keyword evidence="3" id="KW-0186">Copper</keyword>
<dbReference type="PROSITE" id="PS00497">
    <property type="entry name" value="TYROSINASE_1"/>
    <property type="match status" value="1"/>
</dbReference>